<name>A0A146FAV8_ASPKA</name>
<evidence type="ECO:0000256" key="1">
    <source>
        <dbReference type="SAM" id="MobiDB-lite"/>
    </source>
</evidence>
<sequence>MTVGLRSRDLEDVGKSTYAALNRGWTRAGSGSGVGAGSLASCPASPYKL</sequence>
<proteinExistence type="predicted"/>
<dbReference type="EMBL" id="BCWF01000017">
    <property type="protein sequence ID" value="GAT23065.1"/>
    <property type="molecule type" value="Genomic_DNA"/>
</dbReference>
<keyword evidence="2" id="KW-0489">Methyltransferase</keyword>
<dbReference type="Proteomes" id="UP000075230">
    <property type="component" value="Unassembled WGS sequence"/>
</dbReference>
<evidence type="ECO:0000313" key="2">
    <source>
        <dbReference type="EMBL" id="GAT23065.1"/>
    </source>
</evidence>
<organism evidence="2 3">
    <name type="scientific">Aspergillus kawachii</name>
    <name type="common">White koji mold</name>
    <name type="synonym">Aspergillus awamori var. kawachi</name>
    <dbReference type="NCBI Taxonomy" id="1069201"/>
    <lineage>
        <taxon>Eukaryota</taxon>
        <taxon>Fungi</taxon>
        <taxon>Dikarya</taxon>
        <taxon>Ascomycota</taxon>
        <taxon>Pezizomycotina</taxon>
        <taxon>Eurotiomycetes</taxon>
        <taxon>Eurotiomycetidae</taxon>
        <taxon>Eurotiales</taxon>
        <taxon>Aspergillaceae</taxon>
        <taxon>Aspergillus</taxon>
        <taxon>Aspergillus subgen. Circumdati</taxon>
    </lineage>
</organism>
<dbReference type="AlphaFoldDB" id="A0A146FAV8"/>
<feature type="region of interest" description="Disordered" evidence="1">
    <location>
        <begin position="25"/>
        <end position="49"/>
    </location>
</feature>
<dbReference type="GO" id="GO:0008168">
    <property type="term" value="F:methyltransferase activity"/>
    <property type="evidence" value="ECO:0007669"/>
    <property type="project" value="UniProtKB-KW"/>
</dbReference>
<reference evidence="2 3" key="1">
    <citation type="journal article" date="2016" name="DNA Res.">
        <title>Genome sequence of Aspergillus luchuensis NBRC 4314.</title>
        <authorList>
            <person name="Yamada O."/>
            <person name="Machida M."/>
            <person name="Hosoyama A."/>
            <person name="Goto M."/>
            <person name="Takahashi T."/>
            <person name="Futagami T."/>
            <person name="Yamagata Y."/>
            <person name="Takeuchi M."/>
            <person name="Kobayashi T."/>
            <person name="Koike H."/>
            <person name="Abe K."/>
            <person name="Asai K."/>
            <person name="Arita M."/>
            <person name="Fujita N."/>
            <person name="Fukuda K."/>
            <person name="Higa K."/>
            <person name="Horikawa H."/>
            <person name="Ishikawa T."/>
            <person name="Jinno K."/>
            <person name="Kato Y."/>
            <person name="Kirimura K."/>
            <person name="Mizutani O."/>
            <person name="Nakasone K."/>
            <person name="Sano M."/>
            <person name="Shiraishi Y."/>
            <person name="Tsukahara M."/>
            <person name="Gomi K."/>
        </authorList>
    </citation>
    <scope>NUCLEOTIDE SEQUENCE [LARGE SCALE GENOMIC DNA]</scope>
    <source>
        <strain evidence="2 3">RIB 2604</strain>
    </source>
</reference>
<evidence type="ECO:0000313" key="3">
    <source>
        <dbReference type="Proteomes" id="UP000075230"/>
    </source>
</evidence>
<reference evidence="3" key="2">
    <citation type="submission" date="2016-02" db="EMBL/GenBank/DDBJ databases">
        <title>Genome sequencing of Aspergillus luchuensis NBRC 4314.</title>
        <authorList>
            <person name="Yamada O."/>
        </authorList>
    </citation>
    <scope>NUCLEOTIDE SEQUENCE [LARGE SCALE GENOMIC DNA]</scope>
    <source>
        <strain evidence="3">RIB 2604</strain>
    </source>
</reference>
<accession>A0A146FAV8</accession>
<gene>
    <name evidence="2" type="ORF">RIB2604_01702010</name>
</gene>
<comment type="caution">
    <text evidence="2">The sequence shown here is derived from an EMBL/GenBank/DDBJ whole genome shotgun (WGS) entry which is preliminary data.</text>
</comment>
<protein>
    <submittedName>
        <fullName evidence="2">O-methyltransferase</fullName>
    </submittedName>
</protein>
<keyword evidence="2" id="KW-0808">Transferase</keyword>
<dbReference type="GO" id="GO:0032259">
    <property type="term" value="P:methylation"/>
    <property type="evidence" value="ECO:0007669"/>
    <property type="project" value="UniProtKB-KW"/>
</dbReference>